<feature type="compositionally biased region" description="Basic and acidic residues" evidence="1">
    <location>
        <begin position="1"/>
        <end position="17"/>
    </location>
</feature>
<keyword evidence="3" id="KW-1185">Reference proteome</keyword>
<feature type="region of interest" description="Disordered" evidence="1">
    <location>
        <begin position="530"/>
        <end position="558"/>
    </location>
</feature>
<feature type="compositionally biased region" description="Polar residues" evidence="1">
    <location>
        <begin position="63"/>
        <end position="77"/>
    </location>
</feature>
<evidence type="ECO:0000313" key="3">
    <source>
        <dbReference type="Proteomes" id="UP000466442"/>
    </source>
</evidence>
<evidence type="ECO:0000313" key="2">
    <source>
        <dbReference type="EMBL" id="KAF6208081.1"/>
    </source>
</evidence>
<feature type="compositionally biased region" description="Polar residues" evidence="1">
    <location>
        <begin position="224"/>
        <end position="237"/>
    </location>
</feature>
<feature type="region of interest" description="Disordered" evidence="1">
    <location>
        <begin position="447"/>
        <end position="514"/>
    </location>
</feature>
<dbReference type="EMBL" id="WIXP02000007">
    <property type="protein sequence ID" value="KAF6208081.1"/>
    <property type="molecule type" value="Genomic_DNA"/>
</dbReference>
<comment type="caution">
    <text evidence="2">The sequence shown here is derived from an EMBL/GenBank/DDBJ whole genome shotgun (WGS) entry which is preliminary data.</text>
</comment>
<proteinExistence type="predicted"/>
<organism evidence="2 3">
    <name type="scientific">Apolygus lucorum</name>
    <name type="common">Small green plant bug</name>
    <name type="synonym">Lygocoris lucorum</name>
    <dbReference type="NCBI Taxonomy" id="248454"/>
    <lineage>
        <taxon>Eukaryota</taxon>
        <taxon>Metazoa</taxon>
        <taxon>Ecdysozoa</taxon>
        <taxon>Arthropoda</taxon>
        <taxon>Hexapoda</taxon>
        <taxon>Insecta</taxon>
        <taxon>Pterygota</taxon>
        <taxon>Neoptera</taxon>
        <taxon>Paraneoptera</taxon>
        <taxon>Hemiptera</taxon>
        <taxon>Heteroptera</taxon>
        <taxon>Panheteroptera</taxon>
        <taxon>Cimicomorpha</taxon>
        <taxon>Miridae</taxon>
        <taxon>Mirini</taxon>
        <taxon>Apolygus</taxon>
    </lineage>
</organism>
<dbReference type="AlphaFoldDB" id="A0A6A4JG26"/>
<reference evidence="2" key="1">
    <citation type="journal article" date="2021" name="Mol. Ecol. Resour.">
        <title>Apolygus lucorum genome provides insights into omnivorousness and mesophyll feeding.</title>
        <authorList>
            <person name="Liu Y."/>
            <person name="Liu H."/>
            <person name="Wang H."/>
            <person name="Huang T."/>
            <person name="Liu B."/>
            <person name="Yang B."/>
            <person name="Yin L."/>
            <person name="Li B."/>
            <person name="Zhang Y."/>
            <person name="Zhang S."/>
            <person name="Jiang F."/>
            <person name="Zhang X."/>
            <person name="Ren Y."/>
            <person name="Wang B."/>
            <person name="Wang S."/>
            <person name="Lu Y."/>
            <person name="Wu K."/>
            <person name="Fan W."/>
            <person name="Wang G."/>
        </authorList>
    </citation>
    <scope>NUCLEOTIDE SEQUENCE</scope>
    <source>
        <strain evidence="2">12Hb</strain>
    </source>
</reference>
<feature type="compositionally biased region" description="Basic and acidic residues" evidence="1">
    <location>
        <begin position="449"/>
        <end position="459"/>
    </location>
</feature>
<gene>
    <name evidence="2" type="ORF">GE061_016531</name>
</gene>
<feature type="region of interest" description="Disordered" evidence="1">
    <location>
        <begin position="1"/>
        <end position="47"/>
    </location>
</feature>
<evidence type="ECO:0000256" key="1">
    <source>
        <dbReference type="SAM" id="MobiDB-lite"/>
    </source>
</evidence>
<name>A0A6A4JG26_APOLU</name>
<feature type="region of interest" description="Disordered" evidence="1">
    <location>
        <begin position="59"/>
        <end position="83"/>
    </location>
</feature>
<feature type="region of interest" description="Disordered" evidence="1">
    <location>
        <begin position="212"/>
        <end position="261"/>
    </location>
</feature>
<feature type="compositionally biased region" description="Low complexity" evidence="1">
    <location>
        <begin position="530"/>
        <end position="545"/>
    </location>
</feature>
<sequence length="558" mass="62179">MMKPSLKDRTAITRGIEEGVLIRNTKKQQPATPTKLPSARRKTSDEITKTVNGFVQEARAAKSATTSDPMKTKQNASVPARPRMSKNEMMQRLMQGQKFPLKLDNVTVSASSKSTASSAATISFGKNVQRVAEKPLIKSRAELGVTSEQLHTAMKQASAKKKSISSAVVPTKKALSAVTAREVEMKPFRRSSARQNDQIGDANQEIISSKMVSAQKTNSEKRATNNYSPDYYMTSSSSEDEEFGGPSRDRGTEKPISPASKAKIWNEMYKSPGPSFPGWKFRPPAQGRRLNQVGAEEFAETFKNLQVEADRTSKKVQIEEPRQNKFSDYMRKIKSGTKTRDADTSPARLEDNINLKKMYSDQLDAMREKALASIKALDAETGGSDGEISLEVVKDGVSRQYRGMSSTDMLKNAVESLQQHRKASFNIQKSDDRNFADRKSGYEFAQGDRLYRNESDRSKLATPRNKAVSGAAGVGERSRPSKDDVRMRKKETHDVSYEGHSQEAPRIKDNNPLQKLKKISETLKMERANALSRRASASIDFSSSESDYEPDGFRREIK</sequence>
<dbReference type="Proteomes" id="UP000466442">
    <property type="component" value="Unassembled WGS sequence"/>
</dbReference>
<protein>
    <submittedName>
        <fullName evidence="2">Uncharacterized protein</fullName>
    </submittedName>
</protein>
<feature type="compositionally biased region" description="Basic and acidic residues" evidence="1">
    <location>
        <begin position="476"/>
        <end position="509"/>
    </location>
</feature>
<accession>A0A6A4JG26</accession>